<feature type="domain" description="MobA-like NTP transferase" evidence="2">
    <location>
        <begin position="32"/>
        <end position="145"/>
    </location>
</feature>
<comment type="caution">
    <text evidence="3">The sequence shown here is derived from an EMBL/GenBank/DDBJ whole genome shotgun (WGS) entry which is preliminary data.</text>
</comment>
<evidence type="ECO:0000256" key="1">
    <source>
        <dbReference type="ARBA" id="ARBA00022679"/>
    </source>
</evidence>
<dbReference type="Proteomes" id="UP000050430">
    <property type="component" value="Unassembled WGS sequence"/>
</dbReference>
<keyword evidence="1" id="KW-0808">Transferase</keyword>
<evidence type="ECO:0000313" key="4">
    <source>
        <dbReference type="Proteomes" id="UP000050430"/>
    </source>
</evidence>
<keyword evidence="4" id="KW-1185">Reference proteome</keyword>
<protein>
    <recommendedName>
        <fullName evidence="2">MobA-like NTP transferase domain-containing protein</fullName>
    </recommendedName>
</protein>
<dbReference type="RefSeq" id="WP_062423368.1">
    <property type="nucleotide sequence ID" value="NZ_BBYA01000015.1"/>
</dbReference>
<dbReference type="STRING" id="229920.ADM99_11100"/>
<reference evidence="3 4" key="1">
    <citation type="submission" date="2015-07" db="EMBL/GenBank/DDBJ databases">
        <title>Genome sequence of Leptolinea tardivitalis DSM 16556.</title>
        <authorList>
            <person name="Hemp J."/>
            <person name="Ward L.M."/>
            <person name="Pace L.A."/>
            <person name="Fischer W.W."/>
        </authorList>
    </citation>
    <scope>NUCLEOTIDE SEQUENCE [LARGE SCALE GENOMIC DNA]</scope>
    <source>
        <strain evidence="3 4">YMTK-2</strain>
    </source>
</reference>
<accession>A0A0P6XJ64</accession>
<gene>
    <name evidence="3" type="ORF">ADM99_11100</name>
</gene>
<proteinExistence type="predicted"/>
<dbReference type="Gene3D" id="3.90.550.10">
    <property type="entry name" value="Spore Coat Polysaccharide Biosynthesis Protein SpsA, Chain A"/>
    <property type="match status" value="1"/>
</dbReference>
<evidence type="ECO:0000313" key="3">
    <source>
        <dbReference type="EMBL" id="KPL71252.1"/>
    </source>
</evidence>
<organism evidence="3 4">
    <name type="scientific">Leptolinea tardivitalis</name>
    <dbReference type="NCBI Taxonomy" id="229920"/>
    <lineage>
        <taxon>Bacteria</taxon>
        <taxon>Bacillati</taxon>
        <taxon>Chloroflexota</taxon>
        <taxon>Anaerolineae</taxon>
        <taxon>Anaerolineales</taxon>
        <taxon>Anaerolineaceae</taxon>
        <taxon>Leptolinea</taxon>
    </lineage>
</organism>
<name>A0A0P6XJ64_9CHLR</name>
<sequence length="269" mass="29664">MNNISSSLTPLDAIVTAGGTPTQGEPLYQYCGGKPKALMDFAGKPMIQWVLDALSSSKNIHRVVVIGLPPFTDISCSHPMTILETKGSILANLQEGVRELQKQGGISQKVLAVSSDIPAVTGEMIDWLIEKVHQTDHDLYYNVISREIMEKKFPASKRTYIKLQDVEICGGDINAFDYGMVFQKQKLFDQIISARKNPIKQASILGFDTLFFLLIKKMTLLQAEISVSKKIGSRGHAILCPYAEIGMDIDKPHQFDELLAHFKPAGALG</sequence>
<dbReference type="SUPFAM" id="SSF53448">
    <property type="entry name" value="Nucleotide-diphospho-sugar transferases"/>
    <property type="match status" value="1"/>
</dbReference>
<dbReference type="Pfam" id="PF12804">
    <property type="entry name" value="NTP_transf_3"/>
    <property type="match status" value="1"/>
</dbReference>
<dbReference type="InterPro" id="IPR029044">
    <property type="entry name" value="Nucleotide-diphossugar_trans"/>
</dbReference>
<dbReference type="AlphaFoldDB" id="A0A0P6XJ64"/>
<dbReference type="PANTHER" id="PTHR19136:SF81">
    <property type="entry name" value="MOLYBDENUM COFACTOR GUANYLYLTRANSFERASE"/>
    <property type="match status" value="1"/>
</dbReference>
<dbReference type="OrthoDB" id="159246at2"/>
<dbReference type="EMBL" id="LGCK01000011">
    <property type="protein sequence ID" value="KPL71252.1"/>
    <property type="molecule type" value="Genomic_DNA"/>
</dbReference>
<dbReference type="InterPro" id="IPR025877">
    <property type="entry name" value="MobA-like_NTP_Trfase"/>
</dbReference>
<dbReference type="PANTHER" id="PTHR19136">
    <property type="entry name" value="MOLYBDENUM COFACTOR GUANYLYLTRANSFERASE"/>
    <property type="match status" value="1"/>
</dbReference>
<evidence type="ECO:0000259" key="2">
    <source>
        <dbReference type="Pfam" id="PF12804"/>
    </source>
</evidence>
<dbReference type="GO" id="GO:0016779">
    <property type="term" value="F:nucleotidyltransferase activity"/>
    <property type="evidence" value="ECO:0007669"/>
    <property type="project" value="TreeGrafter"/>
</dbReference>